<feature type="region of interest" description="Disordered" evidence="2">
    <location>
        <begin position="251"/>
        <end position="271"/>
    </location>
</feature>
<dbReference type="InterPro" id="IPR000120">
    <property type="entry name" value="Amidase"/>
</dbReference>
<name>A0ABQ4DUD5_9ACTN</name>
<comment type="similarity">
    <text evidence="1">Belongs to the amidase family.</text>
</comment>
<dbReference type="InterPro" id="IPR036928">
    <property type="entry name" value="AS_sf"/>
</dbReference>
<dbReference type="PANTHER" id="PTHR11895">
    <property type="entry name" value="TRANSAMIDASE"/>
    <property type="match status" value="1"/>
</dbReference>
<organism evidence="4 5">
    <name type="scientific">Plantactinospora endophytica</name>
    <dbReference type="NCBI Taxonomy" id="673535"/>
    <lineage>
        <taxon>Bacteria</taxon>
        <taxon>Bacillati</taxon>
        <taxon>Actinomycetota</taxon>
        <taxon>Actinomycetes</taxon>
        <taxon>Micromonosporales</taxon>
        <taxon>Micromonosporaceae</taxon>
        <taxon>Plantactinospora</taxon>
    </lineage>
</organism>
<evidence type="ECO:0000313" key="5">
    <source>
        <dbReference type="Proteomes" id="UP000646749"/>
    </source>
</evidence>
<dbReference type="InterPro" id="IPR023631">
    <property type="entry name" value="Amidase_dom"/>
</dbReference>
<proteinExistence type="inferred from homology"/>
<dbReference type="Proteomes" id="UP000646749">
    <property type="component" value="Unassembled WGS sequence"/>
</dbReference>
<dbReference type="PROSITE" id="PS51318">
    <property type="entry name" value="TAT"/>
    <property type="match status" value="1"/>
</dbReference>
<dbReference type="RefSeq" id="WP_239140065.1">
    <property type="nucleotide sequence ID" value="NZ_BONW01000002.1"/>
</dbReference>
<evidence type="ECO:0000256" key="1">
    <source>
        <dbReference type="ARBA" id="ARBA00009199"/>
    </source>
</evidence>
<feature type="compositionally biased region" description="Low complexity" evidence="2">
    <location>
        <begin position="533"/>
        <end position="543"/>
    </location>
</feature>
<feature type="domain" description="Amidase" evidence="3">
    <location>
        <begin position="107"/>
        <end position="393"/>
    </location>
</feature>
<sequence length="556" mass="58855">MTTTPTTSTSTGGDETGAVPQDLAVDRRWFLSRMAGVWAAAGAGGLFGATSLTAPALATGSGSGPAGNVWETAYAPTIRRAALADPTELTVSEAAAAFRRRLLDPVELMESYLDRLDRFDGVYQAYLWRPSNAELLAAARRVRITSKSTPLAGIITAEKDNFYTKGIPTTAMSPVYGGFVPEYDSTVHARLKAAGAIMMGKAAMGPLASGRARLADGTATTVNAWTPDDIRYSPSGSSGGTATAVAGRLATSGTGTQTGGSITSPSTAQNLTGLKPTFGRASLYGIIPLTFTRDHPGPLARDAMDAAIMLQAIAGPDRNDPRTLGMPPVPNLVKAATVYRHRGRPKVRWATTVGYPPDFLTGSNAETTALRQQLLTTLTSVGCRVVEVAYPADWDLLSGLSSTAGEATNMFLPQLRRDVSLFADRLPGFLNGMFRSSDSYMKMLQARYQFLHLVLTDVFDKCDVFLTGTVFDGIGLPLIAFPYGTGVDTTTGLTVPRGTTLGAPPFGEERLLAVVAAYQAVTEHHLRRPPDPTATAGTRRAAPYKVPAEYDASDET</sequence>
<dbReference type="Gene3D" id="3.90.1300.10">
    <property type="entry name" value="Amidase signature (AS) domain"/>
    <property type="match status" value="1"/>
</dbReference>
<protein>
    <recommendedName>
        <fullName evidence="3">Amidase domain-containing protein</fullName>
    </recommendedName>
</protein>
<keyword evidence="5" id="KW-1185">Reference proteome</keyword>
<dbReference type="InterPro" id="IPR006311">
    <property type="entry name" value="TAT_signal"/>
</dbReference>
<evidence type="ECO:0000313" key="4">
    <source>
        <dbReference type="EMBL" id="GIG86051.1"/>
    </source>
</evidence>
<accession>A0ABQ4DUD5</accession>
<dbReference type="PANTHER" id="PTHR11895:SF7">
    <property type="entry name" value="GLUTAMYL-TRNA(GLN) AMIDOTRANSFERASE SUBUNIT A, MITOCHONDRIAL"/>
    <property type="match status" value="1"/>
</dbReference>
<gene>
    <name evidence="4" type="ORF">Pen02_09870</name>
</gene>
<dbReference type="Pfam" id="PF01425">
    <property type="entry name" value="Amidase"/>
    <property type="match status" value="1"/>
</dbReference>
<dbReference type="SUPFAM" id="SSF75304">
    <property type="entry name" value="Amidase signature (AS) enzymes"/>
    <property type="match status" value="1"/>
</dbReference>
<feature type="region of interest" description="Disordered" evidence="2">
    <location>
        <begin position="526"/>
        <end position="556"/>
    </location>
</feature>
<reference evidence="4 5" key="1">
    <citation type="submission" date="2021-01" db="EMBL/GenBank/DDBJ databases">
        <title>Whole genome shotgun sequence of Plantactinospora endophytica NBRC 110450.</title>
        <authorList>
            <person name="Komaki H."/>
            <person name="Tamura T."/>
        </authorList>
    </citation>
    <scope>NUCLEOTIDE SEQUENCE [LARGE SCALE GENOMIC DNA]</scope>
    <source>
        <strain evidence="4 5">NBRC 110450</strain>
    </source>
</reference>
<dbReference type="EMBL" id="BONW01000002">
    <property type="protein sequence ID" value="GIG86051.1"/>
    <property type="molecule type" value="Genomic_DNA"/>
</dbReference>
<evidence type="ECO:0000256" key="2">
    <source>
        <dbReference type="SAM" id="MobiDB-lite"/>
    </source>
</evidence>
<comment type="caution">
    <text evidence="4">The sequence shown here is derived from an EMBL/GenBank/DDBJ whole genome shotgun (WGS) entry which is preliminary data.</text>
</comment>
<feature type="compositionally biased region" description="Low complexity" evidence="2">
    <location>
        <begin position="251"/>
        <end position="267"/>
    </location>
</feature>
<evidence type="ECO:0000259" key="3">
    <source>
        <dbReference type="Pfam" id="PF01425"/>
    </source>
</evidence>